<protein>
    <submittedName>
        <fullName evidence="2">Uncharacterized protein</fullName>
    </submittedName>
</protein>
<keyword evidence="3" id="KW-1185">Reference proteome</keyword>
<dbReference type="EMBL" id="MNCJ02000330">
    <property type="protein sequence ID" value="KAF5764161.1"/>
    <property type="molecule type" value="Genomic_DNA"/>
</dbReference>
<proteinExistence type="predicted"/>
<dbReference type="Gramene" id="mRNA:HanXRQr2_Chr15g0688801">
    <property type="protein sequence ID" value="CDS:HanXRQr2_Chr15g0688801.1"/>
    <property type="gene ID" value="HanXRQr2_Chr15g0688801"/>
</dbReference>
<reference evidence="1 3" key="1">
    <citation type="journal article" date="2017" name="Nature">
        <title>The sunflower genome provides insights into oil metabolism, flowering and Asterid evolution.</title>
        <authorList>
            <person name="Badouin H."/>
            <person name="Gouzy J."/>
            <person name="Grassa C.J."/>
            <person name="Murat F."/>
            <person name="Staton S.E."/>
            <person name="Cottret L."/>
            <person name="Lelandais-Briere C."/>
            <person name="Owens G.L."/>
            <person name="Carrere S."/>
            <person name="Mayjonade B."/>
            <person name="Legrand L."/>
            <person name="Gill N."/>
            <person name="Kane N.C."/>
            <person name="Bowers J.E."/>
            <person name="Hubner S."/>
            <person name="Bellec A."/>
            <person name="Berard A."/>
            <person name="Berges H."/>
            <person name="Blanchet N."/>
            <person name="Boniface M.C."/>
            <person name="Brunel D."/>
            <person name="Catrice O."/>
            <person name="Chaidir N."/>
            <person name="Claudel C."/>
            <person name="Donnadieu C."/>
            <person name="Faraut T."/>
            <person name="Fievet G."/>
            <person name="Helmstetter N."/>
            <person name="King M."/>
            <person name="Knapp S.J."/>
            <person name="Lai Z."/>
            <person name="Le Paslier M.C."/>
            <person name="Lippi Y."/>
            <person name="Lorenzon L."/>
            <person name="Mandel J.R."/>
            <person name="Marage G."/>
            <person name="Marchand G."/>
            <person name="Marquand E."/>
            <person name="Bret-Mestries E."/>
            <person name="Morien E."/>
            <person name="Nambeesan S."/>
            <person name="Nguyen T."/>
            <person name="Pegot-Espagnet P."/>
            <person name="Pouilly N."/>
            <person name="Raftis F."/>
            <person name="Sallet E."/>
            <person name="Schiex T."/>
            <person name="Thomas J."/>
            <person name="Vandecasteele C."/>
            <person name="Vares D."/>
            <person name="Vear F."/>
            <person name="Vautrin S."/>
            <person name="Crespi M."/>
            <person name="Mangin B."/>
            <person name="Burke J.M."/>
            <person name="Salse J."/>
            <person name="Munos S."/>
            <person name="Vincourt P."/>
            <person name="Rieseberg L.H."/>
            <person name="Langlade N.B."/>
        </authorList>
    </citation>
    <scope>NUCLEOTIDE SEQUENCE [LARGE SCALE GENOMIC DNA]</scope>
    <source>
        <strain evidence="3">cv. SF193</strain>
        <tissue evidence="1">Leaves</tissue>
    </source>
</reference>
<evidence type="ECO:0000313" key="3">
    <source>
        <dbReference type="Proteomes" id="UP000215914"/>
    </source>
</evidence>
<organism evidence="2 3">
    <name type="scientific">Helianthus annuus</name>
    <name type="common">Common sunflower</name>
    <dbReference type="NCBI Taxonomy" id="4232"/>
    <lineage>
        <taxon>Eukaryota</taxon>
        <taxon>Viridiplantae</taxon>
        <taxon>Streptophyta</taxon>
        <taxon>Embryophyta</taxon>
        <taxon>Tracheophyta</taxon>
        <taxon>Spermatophyta</taxon>
        <taxon>Magnoliopsida</taxon>
        <taxon>eudicotyledons</taxon>
        <taxon>Gunneridae</taxon>
        <taxon>Pentapetalae</taxon>
        <taxon>asterids</taxon>
        <taxon>campanulids</taxon>
        <taxon>Asterales</taxon>
        <taxon>Asteraceae</taxon>
        <taxon>Asteroideae</taxon>
        <taxon>Heliantheae alliance</taxon>
        <taxon>Heliantheae</taxon>
        <taxon>Helianthus</taxon>
    </lineage>
</organism>
<evidence type="ECO:0000313" key="2">
    <source>
        <dbReference type="EMBL" id="OTF94957.1"/>
    </source>
</evidence>
<reference evidence="1" key="3">
    <citation type="submission" date="2020-06" db="EMBL/GenBank/DDBJ databases">
        <title>Helianthus annuus Genome sequencing and assembly Release 2.</title>
        <authorList>
            <person name="Gouzy J."/>
            <person name="Langlade N."/>
            <person name="Munos S."/>
        </authorList>
    </citation>
    <scope>NUCLEOTIDE SEQUENCE</scope>
    <source>
        <tissue evidence="1">Leaves</tissue>
    </source>
</reference>
<dbReference type="STRING" id="4232.A0A251S7Z0"/>
<dbReference type="PANTHER" id="PTHR47150:SF4">
    <property type="entry name" value="HARBINGER TRANSPOSASE-DERIVED PROTEIN-RELATED"/>
    <property type="match status" value="1"/>
</dbReference>
<sequence length="121" mass="14032">MSSDLSSSSSDGVLDDMIIAVTQETLNYLREEAQSSTSHTRQSPLERDRLGAHECLMQDYFCENLLYNDEQFRRMFRMSRRLFLKISNDLAGEFPFSHKEKVLVAKLVYLEYKSVLPQLGN</sequence>
<evidence type="ECO:0000313" key="1">
    <source>
        <dbReference type="EMBL" id="KAF5764161.1"/>
    </source>
</evidence>
<gene>
    <name evidence="2" type="ORF">HannXRQ_Chr15g0477791</name>
    <name evidence="1" type="ORF">HanXRQr2_Chr15g0688801</name>
</gene>
<name>A0A251S7Z0_HELAN</name>
<dbReference type="PANTHER" id="PTHR47150">
    <property type="entry name" value="OS12G0169200 PROTEIN"/>
    <property type="match status" value="1"/>
</dbReference>
<dbReference type="AlphaFoldDB" id="A0A251S7Z0"/>
<dbReference type="InParanoid" id="A0A251S7Z0"/>
<dbReference type="Proteomes" id="UP000215914">
    <property type="component" value="Chromosome 15"/>
</dbReference>
<dbReference type="OMA" id="GAHECLM"/>
<accession>A0A251S7Z0</accession>
<reference evidence="2" key="2">
    <citation type="submission" date="2017-02" db="EMBL/GenBank/DDBJ databases">
        <title>Sunflower complete genome.</title>
        <authorList>
            <person name="Langlade N."/>
            <person name="Munos S."/>
        </authorList>
    </citation>
    <scope>NUCLEOTIDE SEQUENCE [LARGE SCALE GENOMIC DNA]</scope>
    <source>
        <tissue evidence="2">Leaves</tissue>
    </source>
</reference>
<dbReference type="EMBL" id="CM007904">
    <property type="protein sequence ID" value="OTF94957.1"/>
    <property type="molecule type" value="Genomic_DNA"/>
</dbReference>